<evidence type="ECO:0000313" key="3">
    <source>
        <dbReference type="Proteomes" id="UP000187209"/>
    </source>
</evidence>
<evidence type="ECO:0000256" key="1">
    <source>
        <dbReference type="SAM" id="MobiDB-lite"/>
    </source>
</evidence>
<gene>
    <name evidence="2" type="ORF">SteCoe_19971</name>
</gene>
<dbReference type="Proteomes" id="UP000187209">
    <property type="component" value="Unassembled WGS sequence"/>
</dbReference>
<dbReference type="SUPFAM" id="SSF160631">
    <property type="entry name" value="SMI1/KNR4-like"/>
    <property type="match status" value="1"/>
</dbReference>
<dbReference type="InterPro" id="IPR037883">
    <property type="entry name" value="Knr4/Smi1-like_sf"/>
</dbReference>
<proteinExistence type="predicted"/>
<dbReference type="AlphaFoldDB" id="A0A1R2BT92"/>
<feature type="region of interest" description="Disordered" evidence="1">
    <location>
        <begin position="1"/>
        <end position="21"/>
    </location>
</feature>
<organism evidence="2 3">
    <name type="scientific">Stentor coeruleus</name>
    <dbReference type="NCBI Taxonomy" id="5963"/>
    <lineage>
        <taxon>Eukaryota</taxon>
        <taxon>Sar</taxon>
        <taxon>Alveolata</taxon>
        <taxon>Ciliophora</taxon>
        <taxon>Postciliodesmatophora</taxon>
        <taxon>Heterotrichea</taxon>
        <taxon>Heterotrichida</taxon>
        <taxon>Stentoridae</taxon>
        <taxon>Stentor</taxon>
    </lineage>
</organism>
<evidence type="ECO:0000313" key="2">
    <source>
        <dbReference type="EMBL" id="OMJ79887.1"/>
    </source>
</evidence>
<name>A0A1R2BT92_9CILI</name>
<sequence length="169" mass="18935">MEGNKKFVVDQGGSARGANISPEEVNQAVKDIVNWQKTGIPGFVPTQGLNEVPENMHRIVGLMLKQHNGGINLQETFITLSLNQIRESAELCRVSIHWNASYIPFARNAEGEYFIVNTENGEVIQWNLDSGVVDQLCKSLELYLETFRNNLLCRKLQYLGPDCGLIESV</sequence>
<accession>A0A1R2BT92</accession>
<dbReference type="EMBL" id="MPUH01000449">
    <property type="protein sequence ID" value="OMJ79887.1"/>
    <property type="molecule type" value="Genomic_DNA"/>
</dbReference>
<dbReference type="Pfam" id="PF14568">
    <property type="entry name" value="SUKH_6"/>
    <property type="match status" value="1"/>
</dbReference>
<comment type="caution">
    <text evidence="2">The sequence shown here is derived from an EMBL/GenBank/DDBJ whole genome shotgun (WGS) entry which is preliminary data.</text>
</comment>
<evidence type="ECO:0008006" key="4">
    <source>
        <dbReference type="Google" id="ProtNLM"/>
    </source>
</evidence>
<protein>
    <recommendedName>
        <fullName evidence="4">Knr4/Smi1-like domain-containing protein</fullName>
    </recommendedName>
</protein>
<dbReference type="OrthoDB" id="310697at2759"/>
<keyword evidence="3" id="KW-1185">Reference proteome</keyword>
<reference evidence="2 3" key="1">
    <citation type="submission" date="2016-11" db="EMBL/GenBank/DDBJ databases">
        <title>The macronuclear genome of Stentor coeruleus: a giant cell with tiny introns.</title>
        <authorList>
            <person name="Slabodnick M."/>
            <person name="Ruby J.G."/>
            <person name="Reiff S.B."/>
            <person name="Swart E.C."/>
            <person name="Gosai S."/>
            <person name="Prabakaran S."/>
            <person name="Witkowska E."/>
            <person name="Larue G.E."/>
            <person name="Fisher S."/>
            <person name="Freeman R.M."/>
            <person name="Gunawardena J."/>
            <person name="Chu W."/>
            <person name="Stover N.A."/>
            <person name="Gregory B.D."/>
            <person name="Nowacki M."/>
            <person name="Derisi J."/>
            <person name="Roy S.W."/>
            <person name="Marshall W.F."/>
            <person name="Sood P."/>
        </authorList>
    </citation>
    <scope>NUCLEOTIDE SEQUENCE [LARGE SCALE GENOMIC DNA]</scope>
    <source>
        <strain evidence="2">WM001</strain>
    </source>
</reference>